<dbReference type="RefSeq" id="XP_007412776.1">
    <property type="nucleotide sequence ID" value="XM_007412714.1"/>
</dbReference>
<feature type="compositionally biased region" description="Low complexity" evidence="1">
    <location>
        <begin position="46"/>
        <end position="62"/>
    </location>
</feature>
<evidence type="ECO:0000256" key="1">
    <source>
        <dbReference type="SAM" id="MobiDB-lite"/>
    </source>
</evidence>
<organism evidence="3">
    <name type="scientific">Melampsora larici-populina (strain 98AG31 / pathotype 3-4-7)</name>
    <name type="common">Poplar leaf rust fungus</name>
    <dbReference type="NCBI Taxonomy" id="747676"/>
    <lineage>
        <taxon>Eukaryota</taxon>
        <taxon>Fungi</taxon>
        <taxon>Dikarya</taxon>
        <taxon>Basidiomycota</taxon>
        <taxon>Pucciniomycotina</taxon>
        <taxon>Pucciniomycetes</taxon>
        <taxon>Pucciniales</taxon>
        <taxon>Melampsoraceae</taxon>
        <taxon>Melampsora</taxon>
    </lineage>
</organism>
<protein>
    <submittedName>
        <fullName evidence="2">Uncharacterized protein</fullName>
    </submittedName>
</protein>
<accession>F4RUJ9</accession>
<proteinExistence type="predicted"/>
<name>F4RUJ9_MELLP</name>
<feature type="region of interest" description="Disordered" evidence="1">
    <location>
        <begin position="46"/>
        <end position="154"/>
    </location>
</feature>
<sequence>MGYLMTLMDLSVLDFTYKTFQPTESFIHSPNISIMCPPNSLLAPPLSASIAPPSTGPTLRPRTPTRPKPGFIALSPDLRVSSLRVSPGLEPTESDHTEDNYIASSGQSDTSDGIGSQEVIEIHSDDGSLPDATLPDPSNKKKNTRKAKVHVVKS</sequence>
<dbReference type="GeneID" id="18935321"/>
<evidence type="ECO:0000313" key="2">
    <source>
        <dbReference type="EMBL" id="EGG03983.1"/>
    </source>
</evidence>
<evidence type="ECO:0000313" key="3">
    <source>
        <dbReference type="Proteomes" id="UP000001072"/>
    </source>
</evidence>
<keyword evidence="3" id="KW-1185">Reference proteome</keyword>
<reference evidence="3" key="1">
    <citation type="journal article" date="2011" name="Proc. Natl. Acad. Sci. U.S.A.">
        <title>Obligate biotrophy features unraveled by the genomic analysis of rust fungi.</title>
        <authorList>
            <person name="Duplessis S."/>
            <person name="Cuomo C.A."/>
            <person name="Lin Y.-C."/>
            <person name="Aerts A."/>
            <person name="Tisserant E."/>
            <person name="Veneault-Fourrey C."/>
            <person name="Joly D.L."/>
            <person name="Hacquard S."/>
            <person name="Amselem J."/>
            <person name="Cantarel B.L."/>
            <person name="Chiu R."/>
            <person name="Coutinho P.M."/>
            <person name="Feau N."/>
            <person name="Field M."/>
            <person name="Frey P."/>
            <person name="Gelhaye E."/>
            <person name="Goldberg J."/>
            <person name="Grabherr M.G."/>
            <person name="Kodira C.D."/>
            <person name="Kohler A."/>
            <person name="Kuees U."/>
            <person name="Lindquist E.A."/>
            <person name="Lucas S.M."/>
            <person name="Mago R."/>
            <person name="Mauceli E."/>
            <person name="Morin E."/>
            <person name="Murat C."/>
            <person name="Pangilinan J.L."/>
            <person name="Park R."/>
            <person name="Pearson M."/>
            <person name="Quesneville H."/>
            <person name="Rouhier N."/>
            <person name="Sakthikumar S."/>
            <person name="Salamov A.A."/>
            <person name="Schmutz J."/>
            <person name="Selles B."/>
            <person name="Shapiro H."/>
            <person name="Tanguay P."/>
            <person name="Tuskan G.A."/>
            <person name="Henrissat B."/>
            <person name="Van de Peer Y."/>
            <person name="Rouze P."/>
            <person name="Ellis J.G."/>
            <person name="Dodds P.N."/>
            <person name="Schein J.E."/>
            <person name="Zhong S."/>
            <person name="Hamelin R.C."/>
            <person name="Grigoriev I.V."/>
            <person name="Szabo L.J."/>
            <person name="Martin F."/>
        </authorList>
    </citation>
    <scope>NUCLEOTIDE SEQUENCE [LARGE SCALE GENOMIC DNA]</scope>
    <source>
        <strain evidence="3">98AG31 / pathotype 3-4-7</strain>
    </source>
</reference>
<gene>
    <name evidence="2" type="ORF">MELLADRAFT_89769</name>
</gene>
<dbReference type="KEGG" id="mlr:MELLADRAFT_89769"/>
<feature type="compositionally biased region" description="Polar residues" evidence="1">
    <location>
        <begin position="102"/>
        <end position="114"/>
    </location>
</feature>
<feature type="compositionally biased region" description="Basic residues" evidence="1">
    <location>
        <begin position="140"/>
        <end position="154"/>
    </location>
</feature>
<dbReference type="Proteomes" id="UP000001072">
    <property type="component" value="Unassembled WGS sequence"/>
</dbReference>
<dbReference type="HOGENOM" id="CLU_1704620_0_0_1"/>
<dbReference type="AlphaFoldDB" id="F4RUJ9"/>
<dbReference type="VEuPathDB" id="FungiDB:MELLADRAFT_89769"/>
<dbReference type="InParanoid" id="F4RUJ9"/>
<dbReference type="EMBL" id="GL883121">
    <property type="protein sequence ID" value="EGG03983.1"/>
    <property type="molecule type" value="Genomic_DNA"/>
</dbReference>